<accession>A0A1B1B079</accession>
<dbReference type="EMBL" id="JAGGLP010000032">
    <property type="protein sequence ID" value="MBP2055677.1"/>
    <property type="molecule type" value="Genomic_DNA"/>
</dbReference>
<gene>
    <name evidence="2" type="ORF">AVL59_24130</name>
    <name evidence="3" type="ORF">J2Z21_008693</name>
</gene>
<evidence type="ECO:0000313" key="5">
    <source>
        <dbReference type="Proteomes" id="UP001519309"/>
    </source>
</evidence>
<evidence type="ECO:0000256" key="1">
    <source>
        <dbReference type="SAM" id="MobiDB-lite"/>
    </source>
</evidence>
<evidence type="ECO:0000313" key="4">
    <source>
        <dbReference type="Proteomes" id="UP000092659"/>
    </source>
</evidence>
<dbReference type="Proteomes" id="UP000092659">
    <property type="component" value="Chromosome"/>
</dbReference>
<dbReference type="EMBL" id="CP016279">
    <property type="protein sequence ID" value="ANP52228.1"/>
    <property type="molecule type" value="Genomic_DNA"/>
</dbReference>
<keyword evidence="5" id="KW-1185">Reference proteome</keyword>
<dbReference type="Proteomes" id="UP001519309">
    <property type="component" value="Unassembled WGS sequence"/>
</dbReference>
<evidence type="ECO:0000313" key="2">
    <source>
        <dbReference type="EMBL" id="ANP52228.1"/>
    </source>
</evidence>
<proteinExistence type="predicted"/>
<dbReference type="KEGG" id="sgs:AVL59_24130"/>
<name>A0A1B1B079_9ACTN</name>
<dbReference type="OrthoDB" id="4338610at2"/>
<organism evidence="2 4">
    <name type="scientific">Streptomyces griseochromogenes</name>
    <dbReference type="NCBI Taxonomy" id="68214"/>
    <lineage>
        <taxon>Bacteria</taxon>
        <taxon>Bacillati</taxon>
        <taxon>Actinomycetota</taxon>
        <taxon>Actinomycetes</taxon>
        <taxon>Kitasatosporales</taxon>
        <taxon>Streptomycetaceae</taxon>
        <taxon>Streptomyces</taxon>
    </lineage>
</organism>
<feature type="region of interest" description="Disordered" evidence="1">
    <location>
        <begin position="59"/>
        <end position="79"/>
    </location>
</feature>
<sequence length="79" mass="8138">MILARCTTETWRHLAPIAGPAPKDNAHPGRVHVVQHGTAHQMQVVPLTGAEAADWLTAAAAGGGSDPASDTPWAPGDQP</sequence>
<dbReference type="AlphaFoldDB" id="A0A1B1B079"/>
<evidence type="ECO:0000313" key="3">
    <source>
        <dbReference type="EMBL" id="MBP2055677.1"/>
    </source>
</evidence>
<protein>
    <submittedName>
        <fullName evidence="2">Uncharacterized protein</fullName>
    </submittedName>
</protein>
<dbReference type="RefSeq" id="WP_067307978.1">
    <property type="nucleotide sequence ID" value="NZ_CP016279.1"/>
</dbReference>
<reference evidence="2 4" key="1">
    <citation type="submission" date="2016-06" db="EMBL/GenBank/DDBJ databases">
        <title>Complete genome sequence of Streptomyces griseochromogenes ATCC 14511, the Blasticidin S producer.</title>
        <authorList>
            <person name="Wu L."/>
        </authorList>
    </citation>
    <scope>NUCLEOTIDE SEQUENCE [LARGE SCALE GENOMIC DNA]</scope>
    <source>
        <strain evidence="2 4">ATCC 14511</strain>
    </source>
</reference>
<reference evidence="3 5" key="2">
    <citation type="submission" date="2021-03" db="EMBL/GenBank/DDBJ databases">
        <title>Genomic Encyclopedia of Type Strains, Phase IV (KMG-IV): sequencing the most valuable type-strain genomes for metagenomic binning, comparative biology and taxonomic classification.</title>
        <authorList>
            <person name="Goeker M."/>
        </authorList>
    </citation>
    <scope>NUCLEOTIDE SEQUENCE [LARGE SCALE GENOMIC DNA]</scope>
    <source>
        <strain evidence="3 5">DSM 40499</strain>
    </source>
</reference>